<dbReference type="Proteomes" id="UP000664480">
    <property type="component" value="Unassembled WGS sequence"/>
</dbReference>
<dbReference type="InterPro" id="IPR044946">
    <property type="entry name" value="Restrct_endonuc_typeI_TRD_sf"/>
</dbReference>
<gene>
    <name evidence="13" type="ORF">J0A69_15500</name>
</gene>
<accession>A0ABS3CID0</accession>
<evidence type="ECO:0000256" key="8">
    <source>
        <dbReference type="ARBA" id="ARBA00023125"/>
    </source>
</evidence>
<dbReference type="InterPro" id="IPR029063">
    <property type="entry name" value="SAM-dependent_MTases_sf"/>
</dbReference>
<evidence type="ECO:0000256" key="3">
    <source>
        <dbReference type="ARBA" id="ARBA00011900"/>
    </source>
</evidence>
<dbReference type="Pfam" id="PF01420">
    <property type="entry name" value="Methylase_S"/>
    <property type="match status" value="1"/>
</dbReference>
<reference evidence="13 14" key="1">
    <citation type="submission" date="2021-03" db="EMBL/GenBank/DDBJ databases">
        <title>novel species isolated from a fishpond in China.</title>
        <authorList>
            <person name="Lu H."/>
            <person name="Cai Z."/>
        </authorList>
    </citation>
    <scope>NUCLEOTIDE SEQUENCE [LARGE SCALE GENOMIC DNA]</scope>
    <source>
        <strain evidence="13 14">YJ13C</strain>
    </source>
</reference>
<evidence type="ECO:0000256" key="9">
    <source>
        <dbReference type="ARBA" id="ARBA00047942"/>
    </source>
</evidence>
<dbReference type="GO" id="GO:0032259">
    <property type="term" value="P:methylation"/>
    <property type="evidence" value="ECO:0007669"/>
    <property type="project" value="UniProtKB-KW"/>
</dbReference>
<evidence type="ECO:0000256" key="6">
    <source>
        <dbReference type="ARBA" id="ARBA00022691"/>
    </source>
</evidence>
<dbReference type="SUPFAM" id="SSF53335">
    <property type="entry name" value="S-adenosyl-L-methionine-dependent methyltransferases"/>
    <property type="match status" value="1"/>
</dbReference>
<protein>
    <recommendedName>
        <fullName evidence="3">site-specific DNA-methyltransferase (adenine-specific)</fullName>
        <ecNumber evidence="3">2.1.1.72</ecNumber>
    </recommendedName>
</protein>
<feature type="domain" description="DNA methylase adenine-specific" evidence="11">
    <location>
        <begin position="156"/>
        <end position="485"/>
    </location>
</feature>
<keyword evidence="4 13" id="KW-0489">Methyltransferase</keyword>
<dbReference type="InterPro" id="IPR002052">
    <property type="entry name" value="DNA_methylase_N6_adenine_CS"/>
</dbReference>
<evidence type="ECO:0000256" key="1">
    <source>
        <dbReference type="ARBA" id="ARBA00006594"/>
    </source>
</evidence>
<comment type="similarity">
    <text evidence="2">Belongs to the type-I restriction system S methylase family.</text>
</comment>
<evidence type="ECO:0000256" key="2">
    <source>
        <dbReference type="ARBA" id="ARBA00010923"/>
    </source>
</evidence>
<comment type="catalytic activity">
    <reaction evidence="9">
        <text>a 2'-deoxyadenosine in DNA + S-adenosyl-L-methionine = an N(6)-methyl-2'-deoxyadenosine in DNA + S-adenosyl-L-homocysteine + H(+)</text>
        <dbReference type="Rhea" id="RHEA:15197"/>
        <dbReference type="Rhea" id="RHEA-COMP:12418"/>
        <dbReference type="Rhea" id="RHEA-COMP:12419"/>
        <dbReference type="ChEBI" id="CHEBI:15378"/>
        <dbReference type="ChEBI" id="CHEBI:57856"/>
        <dbReference type="ChEBI" id="CHEBI:59789"/>
        <dbReference type="ChEBI" id="CHEBI:90615"/>
        <dbReference type="ChEBI" id="CHEBI:90616"/>
        <dbReference type="EC" id="2.1.1.72"/>
    </reaction>
</comment>
<dbReference type="InterPro" id="IPR022749">
    <property type="entry name" value="D12N6_MeTrfase_N"/>
</dbReference>
<dbReference type="PRINTS" id="PR00507">
    <property type="entry name" value="N12N6MTFRASE"/>
</dbReference>
<dbReference type="Gene3D" id="1.20.1260.30">
    <property type="match status" value="1"/>
</dbReference>
<evidence type="ECO:0000259" key="12">
    <source>
        <dbReference type="Pfam" id="PF12161"/>
    </source>
</evidence>
<comment type="caution">
    <text evidence="13">The sequence shown here is derived from an EMBL/GenBank/DDBJ whole genome shotgun (WGS) entry which is preliminary data.</text>
</comment>
<evidence type="ECO:0000259" key="11">
    <source>
        <dbReference type="Pfam" id="PF02384"/>
    </source>
</evidence>
<feature type="domain" description="N6 adenine-specific DNA methyltransferase N-terminal" evidence="12">
    <location>
        <begin position="13"/>
        <end position="143"/>
    </location>
</feature>
<dbReference type="InterPro" id="IPR000055">
    <property type="entry name" value="Restrct_endonuc_typeI_TRD"/>
</dbReference>
<evidence type="ECO:0000259" key="10">
    <source>
        <dbReference type="Pfam" id="PF01420"/>
    </source>
</evidence>
<proteinExistence type="inferred from homology"/>
<dbReference type="InterPro" id="IPR003356">
    <property type="entry name" value="DNA_methylase_A-5"/>
</dbReference>
<dbReference type="Pfam" id="PF02384">
    <property type="entry name" value="N6_Mtase"/>
    <property type="match status" value="1"/>
</dbReference>
<keyword evidence="14" id="KW-1185">Reference proteome</keyword>
<dbReference type="PANTHER" id="PTHR42998">
    <property type="entry name" value="TYPE I RESTRICTION ENZYME HINDVIIP M PROTEIN-RELATED"/>
    <property type="match status" value="1"/>
</dbReference>
<dbReference type="InterPro" id="IPR052916">
    <property type="entry name" value="Type-I_RE_MTase_Subunit"/>
</dbReference>
<dbReference type="EMBL" id="JAFKCU010000003">
    <property type="protein sequence ID" value="MBN7816852.1"/>
    <property type="molecule type" value="Genomic_DNA"/>
</dbReference>
<feature type="domain" description="Type I restriction modification DNA specificity" evidence="10">
    <location>
        <begin position="540"/>
        <end position="721"/>
    </location>
</feature>
<dbReference type="Gene3D" id="3.40.50.150">
    <property type="entry name" value="Vaccinia Virus protein VP39"/>
    <property type="match status" value="1"/>
</dbReference>
<evidence type="ECO:0000313" key="14">
    <source>
        <dbReference type="Proteomes" id="UP000664480"/>
    </source>
</evidence>
<name>A0ABS3CID0_9BACT</name>
<dbReference type="PANTHER" id="PTHR42998:SF1">
    <property type="entry name" value="TYPE I RESTRICTION ENZYME HINDI METHYLASE SUBUNIT"/>
    <property type="match status" value="1"/>
</dbReference>
<keyword evidence="6" id="KW-0949">S-adenosyl-L-methionine</keyword>
<dbReference type="Pfam" id="PF12161">
    <property type="entry name" value="HsdM_N"/>
    <property type="match status" value="1"/>
</dbReference>
<dbReference type="PROSITE" id="PS00092">
    <property type="entry name" value="N6_MTASE"/>
    <property type="match status" value="1"/>
</dbReference>
<dbReference type="InterPro" id="IPR038333">
    <property type="entry name" value="T1MK-like_N_sf"/>
</dbReference>
<organism evidence="13 14">
    <name type="scientific">Algoriphagus pacificus</name>
    <dbReference type="NCBI Taxonomy" id="2811234"/>
    <lineage>
        <taxon>Bacteria</taxon>
        <taxon>Pseudomonadati</taxon>
        <taxon>Bacteroidota</taxon>
        <taxon>Cytophagia</taxon>
        <taxon>Cytophagales</taxon>
        <taxon>Cyclobacteriaceae</taxon>
        <taxon>Algoriphagus</taxon>
    </lineage>
</organism>
<evidence type="ECO:0000313" key="13">
    <source>
        <dbReference type="EMBL" id="MBN7816852.1"/>
    </source>
</evidence>
<dbReference type="RefSeq" id="WP_206587509.1">
    <property type="nucleotide sequence ID" value="NZ_JAFKCU010000003.1"/>
</dbReference>
<comment type="similarity">
    <text evidence="1">Belongs to the N(4)/N(6)-methyltransferase family.</text>
</comment>
<keyword evidence="5" id="KW-0808">Transferase</keyword>
<dbReference type="SUPFAM" id="SSF116734">
    <property type="entry name" value="DNA methylase specificity domain"/>
    <property type="match status" value="1"/>
</dbReference>
<evidence type="ECO:0000256" key="4">
    <source>
        <dbReference type="ARBA" id="ARBA00022603"/>
    </source>
</evidence>
<evidence type="ECO:0000256" key="5">
    <source>
        <dbReference type="ARBA" id="ARBA00022679"/>
    </source>
</evidence>
<dbReference type="EC" id="2.1.1.72" evidence="3"/>
<sequence>MAKKEKDIQEESIEKKLWKSADKLRKNMDAAEYKHVVLGLIFLKYISDAFEELYQKLKTGEGEYEGADAEDKNEYVAEKVFYVPPQARWSFLMGRAKQPTIGKDVDDAMESLEKDNISLKGVLPKVYAKTNLDKQSLGSLIDLIGTIALGDKVSRSKDVLGQIYEYFLGRFALAEGKKGGQFYTPRNVVELLVELIEPYEGRVFDPCCGSGGMFVQSDRFVQYHQDHYNAEKNKLQLNPSDRISIYGQESNETTWRLCKMNLAIRGIDSSNVRWNNEGSFLNDAHKDLKADFIIANPPFNDSDWSGELLRNDGRWIFGVPPASNANFAWFQHFLYHLSPNGVAGIVMHGGAASNKGQQESSIRKKIVEANLVDCIIALPTQLFYNTTLPVHIWILRRNKSLNKNYGLRPNEILMIDAYNLGTMIESTQRELSDEDLALIINTYHDWRNSSENYSDTPGFCKSVSQADITAKSFILAPNRYIDRIKRHREIPFKSDVQDHLATLTSYVNKLGSFLNSLDTQSDGLKENYFNAFDDSKYDKSKWVPTELNEIVDTVISGNWGNAEPKKNNIAVKVIRGTDLPNIPLFNLHKTPTRYISSDKAEEISLIPGDIVVEMSGGSKDQPTGRIGFITPELLDFFGMPLICSNFCKVIRLNPSAVNPYWFFYYWMLSYDDGLTTRYENQPSGIKNFQLDEYLDSEIILLPPDDVQQAISNELSILFDLKNKMNYTSSLLKNLMHKGFENIYYEFDK</sequence>
<evidence type="ECO:0000256" key="7">
    <source>
        <dbReference type="ARBA" id="ARBA00022747"/>
    </source>
</evidence>
<dbReference type="GO" id="GO:0008168">
    <property type="term" value="F:methyltransferase activity"/>
    <property type="evidence" value="ECO:0007669"/>
    <property type="project" value="UniProtKB-KW"/>
</dbReference>
<dbReference type="Gene3D" id="3.90.220.20">
    <property type="entry name" value="DNA methylase specificity domains"/>
    <property type="match status" value="1"/>
</dbReference>
<keyword evidence="8" id="KW-0238">DNA-binding</keyword>
<keyword evidence="7" id="KW-0680">Restriction system</keyword>